<feature type="compositionally biased region" description="Acidic residues" evidence="13">
    <location>
        <begin position="330"/>
        <end position="340"/>
    </location>
</feature>
<proteinExistence type="predicted"/>
<dbReference type="AlphaFoldDB" id="A0A8D2AHN7"/>
<keyword evidence="10 14" id="KW-1133">Transmembrane helix</keyword>
<dbReference type="PANTHER" id="PTHR14139:SF5">
    <property type="entry name" value="CALSYNTENIN-3"/>
    <property type="match status" value="1"/>
</dbReference>
<keyword evidence="17" id="KW-1185">Reference proteome</keyword>
<dbReference type="GO" id="GO:0007155">
    <property type="term" value="P:cell adhesion"/>
    <property type="evidence" value="ECO:0007669"/>
    <property type="project" value="UniProtKB-KW"/>
</dbReference>
<dbReference type="Ensembl" id="ENSSVLT00005000955.1">
    <property type="protein sequence ID" value="ENSSVLP00005000853.1"/>
    <property type="gene ID" value="ENSSVLG00005000748.1"/>
</dbReference>
<dbReference type="GO" id="GO:0051965">
    <property type="term" value="P:positive regulation of synapse assembly"/>
    <property type="evidence" value="ECO:0007669"/>
    <property type="project" value="TreeGrafter"/>
</dbReference>
<dbReference type="GeneTree" id="ENSGT00950000183086"/>
<evidence type="ECO:0000313" key="17">
    <source>
        <dbReference type="Proteomes" id="UP000694564"/>
    </source>
</evidence>
<evidence type="ECO:0000256" key="12">
    <source>
        <dbReference type="ARBA" id="ARBA00023180"/>
    </source>
</evidence>
<evidence type="ECO:0000256" key="3">
    <source>
        <dbReference type="ARBA" id="ARBA00004479"/>
    </source>
</evidence>
<keyword evidence="6" id="KW-0732">Signal</keyword>
<feature type="compositionally biased region" description="Basic and acidic residues" evidence="13">
    <location>
        <begin position="346"/>
        <end position="359"/>
    </location>
</feature>
<evidence type="ECO:0000259" key="15">
    <source>
        <dbReference type="Pfam" id="PF19699"/>
    </source>
</evidence>
<feature type="region of interest" description="Disordered" evidence="13">
    <location>
        <begin position="278"/>
        <end position="297"/>
    </location>
</feature>
<evidence type="ECO:0000313" key="16">
    <source>
        <dbReference type="Ensembl" id="ENSSVLP00005000853.1"/>
    </source>
</evidence>
<keyword evidence="12" id="KW-0325">Glycoprotein</keyword>
<protein>
    <submittedName>
        <fullName evidence="16">Calsyntenin 3</fullName>
    </submittedName>
</protein>
<keyword evidence="7" id="KW-0677">Repeat</keyword>
<evidence type="ECO:0000256" key="7">
    <source>
        <dbReference type="ARBA" id="ARBA00022737"/>
    </source>
</evidence>
<evidence type="ECO:0000256" key="9">
    <source>
        <dbReference type="ARBA" id="ARBA00022889"/>
    </source>
</evidence>
<feature type="compositionally biased region" description="Basic and acidic residues" evidence="13">
    <location>
        <begin position="232"/>
        <end position="243"/>
    </location>
</feature>
<keyword evidence="5 14" id="KW-0812">Transmembrane</keyword>
<dbReference type="Pfam" id="PF19699">
    <property type="entry name" value="CLSTN_C"/>
    <property type="match status" value="1"/>
</dbReference>
<feature type="domain" description="Calsyntenin C-terminal" evidence="15">
    <location>
        <begin position="242"/>
        <end position="315"/>
    </location>
</feature>
<feature type="transmembrane region" description="Helical" evidence="14">
    <location>
        <begin position="250"/>
        <end position="271"/>
    </location>
</feature>
<feature type="transmembrane region" description="Helical" evidence="14">
    <location>
        <begin position="58"/>
        <end position="78"/>
    </location>
</feature>
<keyword evidence="9" id="KW-0130">Cell adhesion</keyword>
<name>A0A8D2AHN7_SCIVU</name>
<reference evidence="16" key="2">
    <citation type="submission" date="2025-09" db="UniProtKB">
        <authorList>
            <consortium name="Ensembl"/>
        </authorList>
    </citation>
    <scope>IDENTIFICATION</scope>
</reference>
<feature type="region of interest" description="Disordered" evidence="13">
    <location>
        <begin position="320"/>
        <end position="359"/>
    </location>
</feature>
<reference evidence="16" key="1">
    <citation type="submission" date="2025-08" db="UniProtKB">
        <authorList>
            <consortium name="Ensembl"/>
        </authorList>
    </citation>
    <scope>IDENTIFICATION</scope>
</reference>
<evidence type="ECO:0000256" key="5">
    <source>
        <dbReference type="ARBA" id="ARBA00022692"/>
    </source>
</evidence>
<sequence>WCEMWRVVTQMPARALGLGLRLWGLYLHLLSLVLWALPLCFLMLLRVLRMCLQKRGRVVYRAVCSVALTAQVYTVYIFLQGLAWSAQLAGSWVMSPIWLLYALLETLRWILLIPWCEQAARCLVRAGVQAGRGLAQLRGMATFVQLCAHTFFLGMYLCMHICFAAISSRVLVKVLVPFRFSLPVRVLAPLNLGIKVRQQGQRHGRAKEEAGLPQGEMTREKPQTTRSLQPSRRREVSPSRNEPRSVVPSAATLIIVVCVGFLVLMVILGLVRIHSLHRRVSGTGGPPGASSDPKDPDLFWDDSALTIIVNPMESYQNRQACVAGAAGGQQEEEDSSDSEAADSPSSDERRIIESPPHRY</sequence>
<feature type="transmembrane region" description="Helical" evidence="14">
    <location>
        <begin position="25"/>
        <end position="46"/>
    </location>
</feature>
<dbReference type="Proteomes" id="UP000694564">
    <property type="component" value="Chromosome 5"/>
</dbReference>
<evidence type="ECO:0000256" key="6">
    <source>
        <dbReference type="ARBA" id="ARBA00022729"/>
    </source>
</evidence>
<accession>A0A8D2AHN7</accession>
<dbReference type="PANTHER" id="PTHR14139">
    <property type="entry name" value="CALSYNTENIN"/>
    <property type="match status" value="1"/>
</dbReference>
<dbReference type="GO" id="GO:0050806">
    <property type="term" value="P:positive regulation of synaptic transmission"/>
    <property type="evidence" value="ECO:0007669"/>
    <property type="project" value="TreeGrafter"/>
</dbReference>
<feature type="region of interest" description="Disordered" evidence="13">
    <location>
        <begin position="199"/>
        <end position="244"/>
    </location>
</feature>
<evidence type="ECO:0000256" key="11">
    <source>
        <dbReference type="ARBA" id="ARBA00023136"/>
    </source>
</evidence>
<keyword evidence="8" id="KW-0106">Calcium</keyword>
<evidence type="ECO:0000256" key="2">
    <source>
        <dbReference type="ARBA" id="ARBA00004236"/>
    </source>
</evidence>
<dbReference type="InterPro" id="IPR045588">
    <property type="entry name" value="CLSTN_C"/>
</dbReference>
<feature type="transmembrane region" description="Helical" evidence="14">
    <location>
        <begin position="146"/>
        <end position="166"/>
    </location>
</feature>
<evidence type="ECO:0000256" key="1">
    <source>
        <dbReference type="ARBA" id="ARBA00004194"/>
    </source>
</evidence>
<feature type="transmembrane region" description="Helical" evidence="14">
    <location>
        <begin position="84"/>
        <end position="104"/>
    </location>
</feature>
<comment type="subcellular location">
    <subcellularLocation>
        <location evidence="2">Cell membrane</location>
    </subcellularLocation>
    <subcellularLocation>
        <location evidence="1">Golgi apparatus membrane</location>
        <topology evidence="1">Single-pass membrane protein</topology>
    </subcellularLocation>
    <subcellularLocation>
        <location evidence="3">Membrane</location>
        <topology evidence="3">Single-pass type I membrane protein</topology>
    </subcellularLocation>
</comment>
<dbReference type="OrthoDB" id="10012272at2759"/>
<evidence type="ECO:0000256" key="8">
    <source>
        <dbReference type="ARBA" id="ARBA00022837"/>
    </source>
</evidence>
<gene>
    <name evidence="16" type="primary">CLSTN3</name>
</gene>
<dbReference type="GO" id="GO:0000139">
    <property type="term" value="C:Golgi membrane"/>
    <property type="evidence" value="ECO:0007669"/>
    <property type="project" value="UniProtKB-SubCell"/>
</dbReference>
<keyword evidence="4" id="KW-1003">Cell membrane</keyword>
<evidence type="ECO:0000256" key="10">
    <source>
        <dbReference type="ARBA" id="ARBA00022989"/>
    </source>
</evidence>
<evidence type="ECO:0000256" key="14">
    <source>
        <dbReference type="SAM" id="Phobius"/>
    </source>
</evidence>
<keyword evidence="11 14" id="KW-0472">Membrane</keyword>
<evidence type="ECO:0000256" key="4">
    <source>
        <dbReference type="ARBA" id="ARBA00022475"/>
    </source>
</evidence>
<evidence type="ECO:0000256" key="13">
    <source>
        <dbReference type="SAM" id="MobiDB-lite"/>
    </source>
</evidence>
<organism evidence="16 17">
    <name type="scientific">Sciurus vulgaris</name>
    <name type="common">Eurasian red squirrel</name>
    <dbReference type="NCBI Taxonomy" id="55149"/>
    <lineage>
        <taxon>Eukaryota</taxon>
        <taxon>Metazoa</taxon>
        <taxon>Chordata</taxon>
        <taxon>Craniata</taxon>
        <taxon>Vertebrata</taxon>
        <taxon>Euteleostomi</taxon>
        <taxon>Mammalia</taxon>
        <taxon>Eutheria</taxon>
        <taxon>Euarchontoglires</taxon>
        <taxon>Glires</taxon>
        <taxon>Rodentia</taxon>
        <taxon>Sciuromorpha</taxon>
        <taxon>Sciuridae</taxon>
        <taxon>Sciurinae</taxon>
        <taxon>Sciurini</taxon>
        <taxon>Sciurus</taxon>
    </lineage>
</organism>
<dbReference type="GO" id="GO:0045211">
    <property type="term" value="C:postsynaptic membrane"/>
    <property type="evidence" value="ECO:0007669"/>
    <property type="project" value="TreeGrafter"/>
</dbReference>
<dbReference type="GO" id="GO:0009986">
    <property type="term" value="C:cell surface"/>
    <property type="evidence" value="ECO:0007669"/>
    <property type="project" value="TreeGrafter"/>
</dbReference>